<feature type="compositionally biased region" description="Basic residues" evidence="1">
    <location>
        <begin position="281"/>
        <end position="290"/>
    </location>
</feature>
<evidence type="ECO:0000313" key="4">
    <source>
        <dbReference type="Proteomes" id="UP001549313"/>
    </source>
</evidence>
<protein>
    <submittedName>
        <fullName evidence="3">Alpha-beta hydrolase superfamily lysophospholipase</fullName>
    </submittedName>
</protein>
<dbReference type="EMBL" id="JBEPTF010000001">
    <property type="protein sequence ID" value="MET4682179.1"/>
    <property type="molecule type" value="Genomic_DNA"/>
</dbReference>
<accession>A0ABV2R6G9</accession>
<evidence type="ECO:0000256" key="1">
    <source>
        <dbReference type="SAM" id="MobiDB-lite"/>
    </source>
</evidence>
<dbReference type="RefSeq" id="WP_354087139.1">
    <property type="nucleotide sequence ID" value="NZ_JBEPTF010000001.1"/>
</dbReference>
<organism evidence="3 4">
    <name type="scientific">Brevundimonas faecalis</name>
    <dbReference type="NCBI Taxonomy" id="947378"/>
    <lineage>
        <taxon>Bacteria</taxon>
        <taxon>Pseudomonadati</taxon>
        <taxon>Pseudomonadota</taxon>
        <taxon>Alphaproteobacteria</taxon>
        <taxon>Caulobacterales</taxon>
        <taxon>Caulobacteraceae</taxon>
        <taxon>Brevundimonas</taxon>
    </lineage>
</organism>
<keyword evidence="4" id="KW-1185">Reference proteome</keyword>
<keyword evidence="3" id="KW-0378">Hydrolase</keyword>
<feature type="chain" id="PRO_5046711047" evidence="2">
    <location>
        <begin position="21"/>
        <end position="290"/>
    </location>
</feature>
<dbReference type="Gene3D" id="3.40.50.1820">
    <property type="entry name" value="alpha/beta hydrolase"/>
    <property type="match status" value="1"/>
</dbReference>
<keyword evidence="2" id="KW-0732">Signal</keyword>
<evidence type="ECO:0000313" key="3">
    <source>
        <dbReference type="EMBL" id="MET4682179.1"/>
    </source>
</evidence>
<gene>
    <name evidence="3" type="ORF">ABIE19_000088</name>
</gene>
<name>A0ABV2R6G9_9CAUL</name>
<feature type="signal peptide" evidence="2">
    <location>
        <begin position="1"/>
        <end position="20"/>
    </location>
</feature>
<feature type="region of interest" description="Disordered" evidence="1">
    <location>
        <begin position="270"/>
        <end position="290"/>
    </location>
</feature>
<dbReference type="InterPro" id="IPR029058">
    <property type="entry name" value="AB_hydrolase_fold"/>
</dbReference>
<dbReference type="SUPFAM" id="SSF53474">
    <property type="entry name" value="alpha/beta-Hydrolases"/>
    <property type="match status" value="1"/>
</dbReference>
<proteinExistence type="predicted"/>
<dbReference type="GO" id="GO:0016787">
    <property type="term" value="F:hydrolase activity"/>
    <property type="evidence" value="ECO:0007669"/>
    <property type="project" value="UniProtKB-KW"/>
</dbReference>
<evidence type="ECO:0000256" key="2">
    <source>
        <dbReference type="SAM" id="SignalP"/>
    </source>
</evidence>
<dbReference type="Proteomes" id="UP001549313">
    <property type="component" value="Unassembled WGS sequence"/>
</dbReference>
<comment type="caution">
    <text evidence="3">The sequence shown here is derived from an EMBL/GenBank/DDBJ whole genome shotgun (WGS) entry which is preliminary data.</text>
</comment>
<sequence length="290" mass="30464">MIRRVALASVLALSIAGVVAAPVQAQSTTTAASAPSTATHVELPTPDGRTIDVSVWPAAEERAVIVFSHGWNSDPARYHRIIDYWTAHGFTVVAPLHLDSLKHPRHAEADERSVFITRIVDLAMTRGYVQASHPGKPLIADGHSFGSFNSLMSAGAVSVAGSLLDPAVKAVVAVSTPGLVPGLVSPTTYATVSTPVLLVTGDADLVPGFVTNPRDHRAAFDTSPAGDKMLMTFAGGDHSLIGVADAADFELMAATTVDFMRLCLGRCSGPGPVERSDGSRRRDHRTTLKA</sequence>
<reference evidence="3 4" key="1">
    <citation type="submission" date="2024-06" db="EMBL/GenBank/DDBJ databases">
        <title>Sorghum-associated microbial communities from plants grown in Nebraska, USA.</title>
        <authorList>
            <person name="Schachtman D."/>
        </authorList>
    </citation>
    <scope>NUCLEOTIDE SEQUENCE [LARGE SCALE GENOMIC DNA]</scope>
    <source>
        <strain evidence="3 4">2814</strain>
    </source>
</reference>